<gene>
    <name evidence="2" type="ORF">E2986_12309</name>
</gene>
<dbReference type="AlphaFoldDB" id="A0A833VXQ4"/>
<evidence type="ECO:0000256" key="1">
    <source>
        <dbReference type="SAM" id="Coils"/>
    </source>
</evidence>
<evidence type="ECO:0000313" key="2">
    <source>
        <dbReference type="EMBL" id="KAF3424169.1"/>
    </source>
</evidence>
<dbReference type="EMBL" id="WNWW01000489">
    <property type="protein sequence ID" value="KAF3424169.1"/>
    <property type="molecule type" value="Genomic_DNA"/>
</dbReference>
<comment type="caution">
    <text evidence="2">The sequence shown here is derived from an EMBL/GenBank/DDBJ whole genome shotgun (WGS) entry which is preliminary data.</text>
</comment>
<reference evidence="2" key="1">
    <citation type="submission" date="2019-11" db="EMBL/GenBank/DDBJ databases">
        <title>The nuclear and mitochondrial genomes of Frieseomelitta varia - a highly eusocial stingless bee (Meliponini) with a permanently sterile worker caste.</title>
        <authorList>
            <person name="Freitas F.C.P."/>
            <person name="Lourenco A.P."/>
            <person name="Nunes F.M.F."/>
            <person name="Paschoal A.R."/>
            <person name="Abreu F.C.P."/>
            <person name="Barbin F.O."/>
            <person name="Bataglia L."/>
            <person name="Cardoso-Junior C.A.M."/>
            <person name="Cervoni M.S."/>
            <person name="Silva S.R."/>
            <person name="Dalarmi F."/>
            <person name="Del Lama M.A."/>
            <person name="Depintor T.S."/>
            <person name="Ferreira K.M."/>
            <person name="Goria P.S."/>
            <person name="Jaskot M.C."/>
            <person name="Lago D.C."/>
            <person name="Luna-Lucena D."/>
            <person name="Moda L.M."/>
            <person name="Nascimento L."/>
            <person name="Pedrino M."/>
            <person name="Rabico F.O."/>
            <person name="Sanches F.C."/>
            <person name="Santos D.E."/>
            <person name="Santos C.G."/>
            <person name="Vieira J."/>
            <person name="Lopes T.F."/>
            <person name="Barchuk A.R."/>
            <person name="Hartfelder K."/>
            <person name="Simoes Z.L.P."/>
            <person name="Bitondi M.M.G."/>
            <person name="Pinheiro D.G."/>
        </authorList>
    </citation>
    <scope>NUCLEOTIDE SEQUENCE</scope>
    <source>
        <strain evidence="2">USP_RPSP 00005682</strain>
        <tissue evidence="2">Whole individual</tissue>
    </source>
</reference>
<keyword evidence="1" id="KW-0175">Coiled coil</keyword>
<keyword evidence="3" id="KW-1185">Reference proteome</keyword>
<organism evidence="2 3">
    <name type="scientific">Frieseomelitta varia</name>
    <dbReference type="NCBI Taxonomy" id="561572"/>
    <lineage>
        <taxon>Eukaryota</taxon>
        <taxon>Metazoa</taxon>
        <taxon>Ecdysozoa</taxon>
        <taxon>Arthropoda</taxon>
        <taxon>Hexapoda</taxon>
        <taxon>Insecta</taxon>
        <taxon>Pterygota</taxon>
        <taxon>Neoptera</taxon>
        <taxon>Endopterygota</taxon>
        <taxon>Hymenoptera</taxon>
        <taxon>Apocrita</taxon>
        <taxon>Aculeata</taxon>
        <taxon>Apoidea</taxon>
        <taxon>Anthophila</taxon>
        <taxon>Apidae</taxon>
        <taxon>Frieseomelitta</taxon>
    </lineage>
</organism>
<proteinExistence type="predicted"/>
<protein>
    <submittedName>
        <fullName evidence="2">Uncharacterized protein</fullName>
    </submittedName>
</protein>
<name>A0A833VXQ4_9HYME</name>
<evidence type="ECO:0000313" key="3">
    <source>
        <dbReference type="Proteomes" id="UP000655588"/>
    </source>
</evidence>
<feature type="coiled-coil region" evidence="1">
    <location>
        <begin position="83"/>
        <end position="195"/>
    </location>
</feature>
<dbReference type="Proteomes" id="UP000655588">
    <property type="component" value="Unassembled WGS sequence"/>
</dbReference>
<accession>A0A833VXQ4</accession>
<sequence length="334" mass="39458">MIMHQKELEDKLIDLNAKLQTKEDTVKACVSQFQILSDNLRKRVKFTDQVACSSFITNDQETIDIMLMADVVENLFIEKDLETKNLQERLRDAESNLAIVTRNSDINLNNLKIQLSEKYKRIQEIEQQMINLQKESIEKQNFLTAEMTEKNEIVMSLQKQVTTLQEQCRSANMQIHFKESIIKEMRRELKQAIAKFLYSNVFPYTYNRYDKVTIDNQDMELFCKLCEKIMIPKVMCTSAKYNNNNSFLQTYIENILNHNKLTKGVSRIKTKHSNLTTKTINCHKNTKFDKVDIYKNFHDIDKKILKYSQRLLPVDIHKQFSNKKDTPIFEKSEN</sequence>